<evidence type="ECO:0000313" key="1">
    <source>
        <dbReference type="EMBL" id="EGF59565.1"/>
    </source>
</evidence>
<dbReference type="Proteomes" id="UP000003416">
    <property type="component" value="Unassembled WGS sequence"/>
</dbReference>
<evidence type="ECO:0000313" key="2">
    <source>
        <dbReference type="Proteomes" id="UP000003416"/>
    </source>
</evidence>
<sequence>MLLFFFKFVAREPLPASSFFPNAPPNLQSMARQIEQVTFFARNKTKRKLYLFQLENK</sequence>
<dbReference type="EMBL" id="AFBN01000006">
    <property type="protein sequence ID" value="EGF59565.1"/>
    <property type="molecule type" value="Genomic_DNA"/>
</dbReference>
<proteinExistence type="predicted"/>
<organism evidence="1 2">
    <name type="scientific">Bacteroides fluxus YIT 12057</name>
    <dbReference type="NCBI Taxonomy" id="763034"/>
    <lineage>
        <taxon>Bacteria</taxon>
        <taxon>Pseudomonadati</taxon>
        <taxon>Bacteroidota</taxon>
        <taxon>Bacteroidia</taxon>
        <taxon>Bacteroidales</taxon>
        <taxon>Bacteroidaceae</taxon>
        <taxon>Bacteroides</taxon>
    </lineage>
</organism>
<keyword evidence="2" id="KW-1185">Reference proteome</keyword>
<accession>F3PNN9</accession>
<name>F3PNN9_9BACE</name>
<gene>
    <name evidence="1" type="ORF">HMPREF9446_00328</name>
</gene>
<reference evidence="1 2" key="1">
    <citation type="submission" date="2011-02" db="EMBL/GenBank/DDBJ databases">
        <authorList>
            <person name="Weinstock G."/>
            <person name="Sodergren E."/>
            <person name="Clifton S."/>
            <person name="Fulton L."/>
            <person name="Fulton B."/>
            <person name="Courtney L."/>
            <person name="Fronick C."/>
            <person name="Harrison M."/>
            <person name="Strong C."/>
            <person name="Farmer C."/>
            <person name="Delahaunty K."/>
            <person name="Markovic C."/>
            <person name="Hall O."/>
            <person name="Minx P."/>
            <person name="Tomlinson C."/>
            <person name="Mitreva M."/>
            <person name="Hou S."/>
            <person name="Chen J."/>
            <person name="Wollam A."/>
            <person name="Pepin K.H."/>
            <person name="Johnson M."/>
            <person name="Bhonagiri V."/>
            <person name="Zhang X."/>
            <person name="Suruliraj S."/>
            <person name="Warren W."/>
            <person name="Chinwalla A."/>
            <person name="Mardis E.R."/>
            <person name="Wilson R.K."/>
        </authorList>
    </citation>
    <scope>NUCLEOTIDE SEQUENCE [LARGE SCALE GENOMIC DNA]</scope>
    <source>
        <strain evidence="1 2">YIT 12057</strain>
    </source>
</reference>
<comment type="caution">
    <text evidence="1">The sequence shown here is derived from an EMBL/GenBank/DDBJ whole genome shotgun (WGS) entry which is preliminary data.</text>
</comment>
<dbReference type="AlphaFoldDB" id="F3PNN9"/>
<dbReference type="STRING" id="763034.HMPREF9446_00328"/>
<dbReference type="HOGENOM" id="CLU_2986962_0_0_10"/>
<protein>
    <submittedName>
        <fullName evidence="1">Uncharacterized protein</fullName>
    </submittedName>
</protein>